<evidence type="ECO:0000313" key="1">
    <source>
        <dbReference type="EMBL" id="EWC60459.1"/>
    </source>
</evidence>
<comment type="caution">
    <text evidence="1">The sequence shown here is derived from an EMBL/GenBank/DDBJ whole genome shotgun (WGS) entry which is preliminary data.</text>
</comment>
<dbReference type="Proteomes" id="UP000019277">
    <property type="component" value="Unassembled WGS sequence"/>
</dbReference>
<evidence type="ECO:0000313" key="2">
    <source>
        <dbReference type="Proteomes" id="UP000019277"/>
    </source>
</evidence>
<accession>W7J2V1</accession>
<name>W7J2V1_9PSEU</name>
<dbReference type="EMBL" id="AYXG01000159">
    <property type="protein sequence ID" value="EWC60459.1"/>
    <property type="molecule type" value="Genomic_DNA"/>
</dbReference>
<organism evidence="1 2">
    <name type="scientific">Actinokineospora spheciospongiae</name>
    <dbReference type="NCBI Taxonomy" id="909613"/>
    <lineage>
        <taxon>Bacteria</taxon>
        <taxon>Bacillati</taxon>
        <taxon>Actinomycetota</taxon>
        <taxon>Actinomycetes</taxon>
        <taxon>Pseudonocardiales</taxon>
        <taxon>Pseudonocardiaceae</taxon>
        <taxon>Actinokineospora</taxon>
    </lineage>
</organism>
<reference evidence="1 2" key="1">
    <citation type="journal article" date="2014" name="Genome Announc.">
        <title>Draft Genome Sequence of the Antitrypanosomally Active Sponge-Associated Bacterium Actinokineospora sp. Strain EG49.</title>
        <authorList>
            <person name="Harjes J."/>
            <person name="Ryu T."/>
            <person name="Abdelmohsen U.R."/>
            <person name="Moitinho-Silva L."/>
            <person name="Horn H."/>
            <person name="Ravasi T."/>
            <person name="Hentschel U."/>
        </authorList>
    </citation>
    <scope>NUCLEOTIDE SEQUENCE [LARGE SCALE GENOMIC DNA]</scope>
    <source>
        <strain evidence="1 2">EG49</strain>
    </source>
</reference>
<gene>
    <name evidence="1" type="ORF">UO65_4272</name>
</gene>
<keyword evidence="2" id="KW-1185">Reference proteome</keyword>
<protein>
    <submittedName>
        <fullName evidence="1">Uncharacterized protein</fullName>
    </submittedName>
</protein>
<sequence length="38" mass="4025">MASTPLRPHSPAGFHPRATGGVLFLPFRGHRFHGAGGE</sequence>
<dbReference type="STRING" id="909613.UO65_4272"/>
<dbReference type="AlphaFoldDB" id="W7J2V1"/>
<proteinExistence type="predicted"/>